<evidence type="ECO:0000313" key="1">
    <source>
        <dbReference type="EMBL" id="QSX95833.1"/>
    </source>
</evidence>
<sequence length="34" mass="3727">MRQVPGGIEIFGQWRNHKPGARVIYFGRSAAGIG</sequence>
<dbReference type="RefSeq" id="WP_191909760.1">
    <property type="nucleotide sequence ID" value="NZ_CP071520.1"/>
</dbReference>
<name>A0AAJ4MRM0_9BURK</name>
<organism evidence="1 2">
    <name type="scientific">Janthinobacterium lividum</name>
    <dbReference type="NCBI Taxonomy" id="29581"/>
    <lineage>
        <taxon>Bacteria</taxon>
        <taxon>Pseudomonadati</taxon>
        <taxon>Pseudomonadota</taxon>
        <taxon>Betaproteobacteria</taxon>
        <taxon>Burkholderiales</taxon>
        <taxon>Oxalobacteraceae</taxon>
        <taxon>Janthinobacterium</taxon>
    </lineage>
</organism>
<dbReference type="AlphaFoldDB" id="A0AAJ4MRM0"/>
<dbReference type="Proteomes" id="UP000662821">
    <property type="component" value="Chromosome"/>
</dbReference>
<proteinExistence type="predicted"/>
<gene>
    <name evidence="1" type="ORF">J3P46_24880</name>
</gene>
<evidence type="ECO:0000313" key="2">
    <source>
        <dbReference type="Proteomes" id="UP000662821"/>
    </source>
</evidence>
<accession>A0AAJ4MRM0</accession>
<reference evidence="1 2" key="1">
    <citation type="submission" date="2021-03" db="EMBL/GenBank/DDBJ databases">
        <title>Draft genome sequence of Janthinobacterium sp. strain PLB02 isolated from infected primmorphs (Lubomirskia baicalensis).</title>
        <authorList>
            <person name="Chernogor L.I."/>
            <person name="Belikov S.I."/>
            <person name="Petrushin I.S."/>
        </authorList>
    </citation>
    <scope>NUCLEOTIDE SEQUENCE [LARGE SCALE GENOMIC DNA]</scope>
    <source>
        <strain evidence="1 2">PLB02</strain>
    </source>
</reference>
<dbReference type="EMBL" id="CP071520">
    <property type="protein sequence ID" value="QSX95833.1"/>
    <property type="molecule type" value="Genomic_DNA"/>
</dbReference>
<protein>
    <submittedName>
        <fullName evidence="1">Uncharacterized protein</fullName>
    </submittedName>
</protein>